<evidence type="ECO:0000313" key="9">
    <source>
        <dbReference type="EMBL" id="OBX88328.1"/>
    </source>
</evidence>
<organism evidence="9 11">
    <name type="scientific">Moraxella nonliquefaciens</name>
    <dbReference type="NCBI Taxonomy" id="478"/>
    <lineage>
        <taxon>Bacteria</taxon>
        <taxon>Pseudomonadati</taxon>
        <taxon>Pseudomonadota</taxon>
        <taxon>Gammaproteobacteria</taxon>
        <taxon>Moraxellales</taxon>
        <taxon>Moraxellaceae</taxon>
        <taxon>Moraxella</taxon>
    </lineage>
</organism>
<dbReference type="InterPro" id="IPR001525">
    <property type="entry name" value="C5_MeTfrase"/>
</dbReference>
<dbReference type="EC" id="2.1.1.37" evidence="8"/>
<keyword evidence="2 6" id="KW-0808">Transferase</keyword>
<dbReference type="GO" id="GO:0032259">
    <property type="term" value="P:methylation"/>
    <property type="evidence" value="ECO:0007669"/>
    <property type="project" value="UniProtKB-KW"/>
</dbReference>
<dbReference type="SUPFAM" id="SSF53335">
    <property type="entry name" value="S-adenosyl-L-methionine-dependent methyltransferases"/>
    <property type="match status" value="1"/>
</dbReference>
<dbReference type="PANTHER" id="PTHR10629">
    <property type="entry name" value="CYTOSINE-SPECIFIC METHYLTRANSFERASE"/>
    <property type="match status" value="1"/>
</dbReference>
<reference evidence="9 11" key="1">
    <citation type="submission" date="2016-05" db="EMBL/GenBank/DDBJ databases">
        <title>Draft genome sequence of Moraxella nonliquefaciens CCUG 348T.</title>
        <authorList>
            <person name="Salva-Serra F."/>
            <person name="Engstrom-Jakobsson H."/>
            <person name="Thorell K."/>
            <person name="Gonzales-Siles L."/>
            <person name="Karlsson R."/>
            <person name="Boulund F."/>
            <person name="Engstrand L."/>
            <person name="Kristiansson E."/>
            <person name="Moore E."/>
        </authorList>
    </citation>
    <scope>NUCLEOTIDE SEQUENCE [LARGE SCALE GENOMIC DNA]</scope>
    <source>
        <strain evidence="9 11">CCUG 348</strain>
    </source>
</reference>
<name>A0A1B8QT63_MORNO</name>
<dbReference type="GO" id="GO:0009307">
    <property type="term" value="P:DNA restriction-modification system"/>
    <property type="evidence" value="ECO:0007669"/>
    <property type="project" value="UniProtKB-KW"/>
</dbReference>
<keyword evidence="12" id="KW-1185">Reference proteome</keyword>
<evidence type="ECO:0000256" key="8">
    <source>
        <dbReference type="RuleBase" id="RU000417"/>
    </source>
</evidence>
<keyword evidence="1 6" id="KW-0489">Methyltransferase</keyword>
<evidence type="ECO:0000256" key="5">
    <source>
        <dbReference type="ARBA" id="ARBA00047422"/>
    </source>
</evidence>
<dbReference type="NCBIfam" id="TIGR00675">
    <property type="entry name" value="dcm"/>
    <property type="match status" value="1"/>
</dbReference>
<dbReference type="Gene3D" id="3.40.50.150">
    <property type="entry name" value="Vaccinia Virus protein VP39"/>
    <property type="match status" value="1"/>
</dbReference>
<comment type="similarity">
    <text evidence="6 7">Belongs to the class I-like SAM-binding methyltransferase superfamily. C5-methyltransferase family.</text>
</comment>
<dbReference type="STRING" id="478.A7456_00235"/>
<dbReference type="GO" id="GO:0003886">
    <property type="term" value="F:DNA (cytosine-5-)-methyltransferase activity"/>
    <property type="evidence" value="ECO:0007669"/>
    <property type="project" value="UniProtKB-EC"/>
</dbReference>
<gene>
    <name evidence="9" type="ORF">A7456_00235</name>
    <name evidence="10" type="ORF">I6G26_00730</name>
</gene>
<dbReference type="Proteomes" id="UP000092575">
    <property type="component" value="Unassembled WGS sequence"/>
</dbReference>
<evidence type="ECO:0000256" key="4">
    <source>
        <dbReference type="ARBA" id="ARBA00022747"/>
    </source>
</evidence>
<dbReference type="RefSeq" id="WP_067006315.1">
    <property type="nucleotide sequence ID" value="NZ_CP065728.1"/>
</dbReference>
<dbReference type="Proteomes" id="UP000594834">
    <property type="component" value="Chromosome"/>
</dbReference>
<dbReference type="InterPro" id="IPR018117">
    <property type="entry name" value="C5_DNA_meth_AS"/>
</dbReference>
<evidence type="ECO:0000256" key="1">
    <source>
        <dbReference type="ARBA" id="ARBA00022603"/>
    </source>
</evidence>
<keyword evidence="3 6" id="KW-0949">S-adenosyl-L-methionine</keyword>
<reference evidence="10 12" key="2">
    <citation type="submission" date="2020-12" db="EMBL/GenBank/DDBJ databases">
        <title>FDA dAtabase for Regulatory Grade micrObial Sequences (FDA-ARGOS): Supporting development and validation of Infectious Disease Dx tests.</title>
        <authorList>
            <person name="Sproer C."/>
            <person name="Gronow S."/>
            <person name="Severitt S."/>
            <person name="Schroder I."/>
            <person name="Tallon L."/>
            <person name="Sadzewicz L."/>
            <person name="Zhao X."/>
            <person name="Boylan J."/>
            <person name="Ott S."/>
            <person name="Bowen H."/>
            <person name="Vavikolanu K."/>
            <person name="Mehta A."/>
            <person name="Aluvathingal J."/>
            <person name="Nadendla S."/>
            <person name="Lowell S."/>
            <person name="Myers T."/>
            <person name="Yan Y."/>
            <person name="Sichtig H."/>
        </authorList>
    </citation>
    <scope>NUCLEOTIDE SEQUENCE [LARGE SCALE GENOMIC DNA]</scope>
    <source>
        <strain evidence="10 12">FDAARGOS_869</strain>
    </source>
</reference>
<protein>
    <recommendedName>
        <fullName evidence="8">Cytosine-specific methyltransferase</fullName>
        <ecNumber evidence="8">2.1.1.37</ecNumber>
    </recommendedName>
</protein>
<dbReference type="InterPro" id="IPR029063">
    <property type="entry name" value="SAM-dependent_MTases_sf"/>
</dbReference>
<dbReference type="PANTHER" id="PTHR10629:SF52">
    <property type="entry name" value="DNA (CYTOSINE-5)-METHYLTRANSFERASE 1"/>
    <property type="match status" value="1"/>
</dbReference>
<evidence type="ECO:0000256" key="7">
    <source>
        <dbReference type="RuleBase" id="RU000416"/>
    </source>
</evidence>
<evidence type="ECO:0000313" key="12">
    <source>
        <dbReference type="Proteomes" id="UP000594834"/>
    </source>
</evidence>
<evidence type="ECO:0000256" key="6">
    <source>
        <dbReference type="PROSITE-ProRule" id="PRU01016"/>
    </source>
</evidence>
<dbReference type="Pfam" id="PF00145">
    <property type="entry name" value="DNA_methylase"/>
    <property type="match status" value="1"/>
</dbReference>
<dbReference type="PROSITE" id="PS51679">
    <property type="entry name" value="SAM_MT_C5"/>
    <property type="match status" value="1"/>
</dbReference>
<evidence type="ECO:0000313" key="11">
    <source>
        <dbReference type="Proteomes" id="UP000092575"/>
    </source>
</evidence>
<dbReference type="AlphaFoldDB" id="A0A1B8QT63"/>
<keyword evidence="4" id="KW-0680">Restriction system</keyword>
<comment type="catalytic activity">
    <reaction evidence="5 8">
        <text>a 2'-deoxycytidine in DNA + S-adenosyl-L-methionine = a 5-methyl-2'-deoxycytidine in DNA + S-adenosyl-L-homocysteine + H(+)</text>
        <dbReference type="Rhea" id="RHEA:13681"/>
        <dbReference type="Rhea" id="RHEA-COMP:11369"/>
        <dbReference type="Rhea" id="RHEA-COMP:11370"/>
        <dbReference type="ChEBI" id="CHEBI:15378"/>
        <dbReference type="ChEBI" id="CHEBI:57856"/>
        <dbReference type="ChEBI" id="CHEBI:59789"/>
        <dbReference type="ChEBI" id="CHEBI:85452"/>
        <dbReference type="ChEBI" id="CHEBI:85454"/>
        <dbReference type="EC" id="2.1.1.37"/>
    </reaction>
</comment>
<dbReference type="InterPro" id="IPR050390">
    <property type="entry name" value="C5-Methyltransferase"/>
</dbReference>
<dbReference type="PROSITE" id="PS00094">
    <property type="entry name" value="C5_MTASE_1"/>
    <property type="match status" value="1"/>
</dbReference>
<evidence type="ECO:0000313" key="10">
    <source>
        <dbReference type="EMBL" id="QPT44616.1"/>
    </source>
</evidence>
<dbReference type="EMBL" id="LXTW01000001">
    <property type="protein sequence ID" value="OBX88328.1"/>
    <property type="molecule type" value="Genomic_DNA"/>
</dbReference>
<dbReference type="EMBL" id="CP065728">
    <property type="protein sequence ID" value="QPT44616.1"/>
    <property type="molecule type" value="Genomic_DNA"/>
</dbReference>
<evidence type="ECO:0000256" key="3">
    <source>
        <dbReference type="ARBA" id="ARBA00022691"/>
    </source>
</evidence>
<accession>A0A1B8QT63</accession>
<proteinExistence type="inferred from homology"/>
<dbReference type="PRINTS" id="PR00105">
    <property type="entry name" value="C5METTRFRASE"/>
</dbReference>
<sequence>MYNFIDLFAGCGGLSEGFHKHHNFNFISAVEWEKEPVENLIHRLSQKWQEKDAYKKVLRFDIQRTDELLSGWKDDKEYGTNQGLDAIVADKNIDVIIGGPPCQAYSIAGRVQDRNGMKDDYRNYLFESYVKVVNHYKPKCFVFENVVGMLSARPKDRLVIDLIREDFDKNGYAIVSDLKKFALQDLTRFGIPQKRTRVIIIGLRKDLSENSELVLQDFYTNILPKYHERTKTVEQAIGDLPKLYPTLEYKLQGKKFSHTQPDYDFIKNHSPRFHNMNDIDTFRLLAEDIEMARFEYVSIEKIKELYTQKTGKKSSVHKYYVLRREEPSNTIPAHLHKDGLRHIHYDSKQARSITVRESARLQTFDDDYEFISSAGANYKMIGNAVPPLFSEKLAFALDIFLKQINREPHDPIYLANR</sequence>
<dbReference type="Gene3D" id="3.90.120.10">
    <property type="entry name" value="DNA Methylase, subunit A, domain 2"/>
    <property type="match status" value="1"/>
</dbReference>
<evidence type="ECO:0000256" key="2">
    <source>
        <dbReference type="ARBA" id="ARBA00022679"/>
    </source>
</evidence>
<feature type="active site" evidence="6">
    <location>
        <position position="102"/>
    </location>
</feature>